<keyword evidence="1" id="KW-0472">Membrane</keyword>
<protein>
    <submittedName>
        <fullName evidence="3">DUF2721 domain-containing protein</fullName>
    </submittedName>
</protein>
<evidence type="ECO:0000313" key="4">
    <source>
        <dbReference type="Proteomes" id="UP001596297"/>
    </source>
</evidence>
<keyword evidence="1" id="KW-0812">Transmembrane</keyword>
<dbReference type="EMBL" id="JBHSWD010000001">
    <property type="protein sequence ID" value="MFC6592574.1"/>
    <property type="molecule type" value="Genomic_DNA"/>
</dbReference>
<keyword evidence="1" id="KW-1133">Transmembrane helix</keyword>
<reference evidence="3" key="3">
    <citation type="submission" date="2024-09" db="EMBL/GenBank/DDBJ databases">
        <authorList>
            <person name="Sun Q."/>
            <person name="Mori K."/>
        </authorList>
    </citation>
    <scope>NUCLEOTIDE SEQUENCE</scope>
    <source>
        <strain evidence="3">NBRC 112440</strain>
    </source>
</reference>
<organism evidence="3 4">
    <name type="scientific">Deinococcus lacus</name>
    <dbReference type="NCBI Taxonomy" id="392561"/>
    <lineage>
        <taxon>Bacteria</taxon>
        <taxon>Thermotogati</taxon>
        <taxon>Deinococcota</taxon>
        <taxon>Deinococci</taxon>
        <taxon>Deinococcales</taxon>
        <taxon>Deinococcaceae</taxon>
        <taxon>Deinococcus</taxon>
    </lineage>
</organism>
<evidence type="ECO:0000313" key="3">
    <source>
        <dbReference type="EMBL" id="MFC6592574.1"/>
    </source>
</evidence>
<proteinExistence type="predicted"/>
<evidence type="ECO:0000256" key="1">
    <source>
        <dbReference type="SAM" id="Phobius"/>
    </source>
</evidence>
<reference evidence="3" key="1">
    <citation type="journal article" date="2014" name="Int. J. Syst. Evol. Microbiol.">
        <title>Complete genome of a new Firmicutes species belonging to the dominant human colonic microbiota ('Ruminococcus bicirculans') reveals two chromosomes and a selective capacity to utilize plant glucans.</title>
        <authorList>
            <consortium name="NISC Comparative Sequencing Program"/>
            <person name="Wegmann U."/>
            <person name="Louis P."/>
            <person name="Goesmann A."/>
            <person name="Henrissat B."/>
            <person name="Duncan S.H."/>
            <person name="Flint H.J."/>
        </authorList>
    </citation>
    <scope>NUCLEOTIDE SEQUENCE</scope>
    <source>
        <strain evidence="3">NBRC 112440</strain>
    </source>
</reference>
<dbReference type="EMBL" id="JBHSWD010000001">
    <property type="protein sequence ID" value="MFC6590616.1"/>
    <property type="molecule type" value="Genomic_DNA"/>
</dbReference>
<dbReference type="Proteomes" id="UP001596297">
    <property type="component" value="Unassembled WGS sequence"/>
</dbReference>
<dbReference type="InterPro" id="IPR021279">
    <property type="entry name" value="DUF2721"/>
</dbReference>
<feature type="transmembrane region" description="Helical" evidence="1">
    <location>
        <begin position="12"/>
        <end position="32"/>
    </location>
</feature>
<feature type="transmembrane region" description="Helical" evidence="1">
    <location>
        <begin position="118"/>
        <end position="140"/>
    </location>
</feature>
<accession>A0ABW1YE62</accession>
<dbReference type="RefSeq" id="WP_380081639.1">
    <property type="nucleotide sequence ID" value="NZ_JBHSWD010000001.1"/>
</dbReference>
<gene>
    <name evidence="2" type="ORF">ACFP81_00205</name>
    <name evidence="3" type="ORF">ACFP81_11605</name>
</gene>
<comment type="caution">
    <text evidence="3">The sequence shown here is derived from an EMBL/GenBank/DDBJ whole genome shotgun (WGS) entry which is preliminary data.</text>
</comment>
<reference evidence="4" key="2">
    <citation type="journal article" date="2019" name="Int. J. Syst. Evol. Microbiol.">
        <title>The Global Catalogue of Microorganisms (GCM) 10K type strain sequencing project: providing services to taxonomists for standard genome sequencing and annotation.</title>
        <authorList>
            <consortium name="The Broad Institute Genomics Platform"/>
            <consortium name="The Broad Institute Genome Sequencing Center for Infectious Disease"/>
            <person name="Wu L."/>
            <person name="Ma J."/>
        </authorList>
    </citation>
    <scope>NUCLEOTIDE SEQUENCE [LARGE SCALE GENOMIC DNA]</scope>
    <source>
        <strain evidence="4">CGMCC 1.15772</strain>
    </source>
</reference>
<sequence length="178" mass="19668">MPPAPDPHLSILTAMITPAVLISGAGTLLLSTTNRSGRVTDRIRQLTERFKDLVQEESPSEALAAEEKQMILRQLSLQSRRSRMIMRAMTGLYLALSLLVLTSIMIGAEALIDPRLGGVPPVLAILGALAMAYSAILLSIEVRLSARATREELQFLVHLADHYALLYDQFHQELKRPE</sequence>
<feature type="transmembrane region" description="Helical" evidence="1">
    <location>
        <begin position="90"/>
        <end position="112"/>
    </location>
</feature>
<evidence type="ECO:0000313" key="2">
    <source>
        <dbReference type="EMBL" id="MFC6590616.1"/>
    </source>
</evidence>
<name>A0ABW1YE62_9DEIO</name>
<dbReference type="Pfam" id="PF11026">
    <property type="entry name" value="DUF2721"/>
    <property type="match status" value="1"/>
</dbReference>
<keyword evidence="4" id="KW-1185">Reference proteome</keyword>